<feature type="transmembrane region" description="Helical" evidence="1">
    <location>
        <begin position="66"/>
        <end position="82"/>
    </location>
</feature>
<protein>
    <submittedName>
        <fullName evidence="2">Uncharacterized protein</fullName>
    </submittedName>
</protein>
<gene>
    <name evidence="2" type="ORF">COT26_03500</name>
</gene>
<dbReference type="Proteomes" id="UP000236845">
    <property type="component" value="Unassembled WGS sequence"/>
</dbReference>
<accession>A0A2H0YPH6</accession>
<comment type="caution">
    <text evidence="2">The sequence shown here is derived from an EMBL/GenBank/DDBJ whole genome shotgun (WGS) entry which is preliminary data.</text>
</comment>
<evidence type="ECO:0000313" key="2">
    <source>
        <dbReference type="EMBL" id="PIS40401.1"/>
    </source>
</evidence>
<keyword evidence="1" id="KW-0812">Transmembrane</keyword>
<feature type="transmembrane region" description="Helical" evidence="1">
    <location>
        <begin position="12"/>
        <end position="30"/>
    </location>
</feature>
<organism evidence="2 3">
    <name type="scientific">Candidatus Kerfeldbacteria bacterium CG08_land_8_20_14_0_20_43_14</name>
    <dbReference type="NCBI Taxonomy" id="2014246"/>
    <lineage>
        <taxon>Bacteria</taxon>
        <taxon>Candidatus Kerfeldiibacteriota</taxon>
    </lineage>
</organism>
<feature type="transmembrane region" description="Helical" evidence="1">
    <location>
        <begin position="42"/>
        <end position="59"/>
    </location>
</feature>
<dbReference type="EMBL" id="PEXW01000072">
    <property type="protein sequence ID" value="PIS40401.1"/>
    <property type="molecule type" value="Genomic_DNA"/>
</dbReference>
<sequence length="122" mass="13736">MNRKNKSNDWTTFGLGILVGILIMFVYWLFKKHTGLPDGYAWCLVAGIGLIIGFAKIWYSNSNIALSFYSGTFLALAVLLSFNLNYKIGWYHALIAVIALLIGQSIETKIRKAETKTKEVRT</sequence>
<keyword evidence="1" id="KW-0472">Membrane</keyword>
<evidence type="ECO:0000313" key="3">
    <source>
        <dbReference type="Proteomes" id="UP000236845"/>
    </source>
</evidence>
<dbReference type="AlphaFoldDB" id="A0A2H0YPH6"/>
<feature type="transmembrane region" description="Helical" evidence="1">
    <location>
        <begin position="88"/>
        <end position="106"/>
    </location>
</feature>
<keyword evidence="1" id="KW-1133">Transmembrane helix</keyword>
<reference evidence="3" key="1">
    <citation type="submission" date="2017-09" db="EMBL/GenBank/DDBJ databases">
        <title>Depth-based differentiation of microbial function through sediment-hosted aquifers and enrichment of novel symbionts in the deep terrestrial subsurface.</title>
        <authorList>
            <person name="Probst A.J."/>
            <person name="Ladd B."/>
            <person name="Jarett J.K."/>
            <person name="Geller-Mcgrath D.E."/>
            <person name="Sieber C.M.K."/>
            <person name="Emerson J.B."/>
            <person name="Anantharaman K."/>
            <person name="Thomas B.C."/>
            <person name="Malmstrom R."/>
            <person name="Stieglmeier M."/>
            <person name="Klingl A."/>
            <person name="Woyke T."/>
            <person name="Ryan C.M."/>
            <person name="Banfield J.F."/>
        </authorList>
    </citation>
    <scope>NUCLEOTIDE SEQUENCE [LARGE SCALE GENOMIC DNA]</scope>
</reference>
<name>A0A2H0YPH6_9BACT</name>
<proteinExistence type="predicted"/>
<evidence type="ECO:0000256" key="1">
    <source>
        <dbReference type="SAM" id="Phobius"/>
    </source>
</evidence>